<dbReference type="OrthoDB" id="9808748at2"/>
<evidence type="ECO:0000313" key="2">
    <source>
        <dbReference type="EMBL" id="KOO51713.1"/>
    </source>
</evidence>
<dbReference type="AlphaFoldDB" id="A0A0M0LLW8"/>
<evidence type="ECO:0000256" key="1">
    <source>
        <dbReference type="SAM" id="Phobius"/>
    </source>
</evidence>
<evidence type="ECO:0000313" key="3">
    <source>
        <dbReference type="Proteomes" id="UP000036867"/>
    </source>
</evidence>
<dbReference type="STRING" id="263475.AMD00_04475"/>
<dbReference type="Gene3D" id="1.20.210.10">
    <property type="entry name" value="Cytochrome c oxidase-like, subunit I domain"/>
    <property type="match status" value="1"/>
</dbReference>
<dbReference type="EMBL" id="LILB01000001">
    <property type="protein sequence ID" value="KOO51713.1"/>
    <property type="molecule type" value="Genomic_DNA"/>
</dbReference>
<evidence type="ECO:0008006" key="4">
    <source>
        <dbReference type="Google" id="ProtNLM"/>
    </source>
</evidence>
<comment type="caution">
    <text evidence="2">The sequence shown here is derived from an EMBL/GenBank/DDBJ whole genome shotgun (WGS) entry which is preliminary data.</text>
</comment>
<feature type="transmembrane region" description="Helical" evidence="1">
    <location>
        <begin position="37"/>
        <end position="56"/>
    </location>
</feature>
<proteinExistence type="predicted"/>
<keyword evidence="1" id="KW-1133">Transmembrane helix</keyword>
<dbReference type="GeneID" id="301135357"/>
<protein>
    <recommendedName>
        <fullName evidence="4">Cytochrome c oxidase</fullName>
    </recommendedName>
</protein>
<gene>
    <name evidence="2" type="ORF">AMD00_04475</name>
</gene>
<feature type="transmembrane region" description="Helical" evidence="1">
    <location>
        <begin position="5"/>
        <end position="25"/>
    </location>
</feature>
<reference evidence="3" key="1">
    <citation type="submission" date="2015-08" db="EMBL/GenBank/DDBJ databases">
        <title>Fjat-10028 dsm 16317.</title>
        <authorList>
            <person name="Liu B."/>
            <person name="Wang J."/>
            <person name="Zhu Y."/>
            <person name="Liu G."/>
            <person name="Chen Q."/>
            <person name="Chen Z."/>
            <person name="Lan J."/>
            <person name="Che J."/>
            <person name="Ge C."/>
            <person name="Shi H."/>
            <person name="Pan Z."/>
            <person name="Liu X."/>
        </authorList>
    </citation>
    <scope>NUCLEOTIDE SEQUENCE [LARGE SCALE GENOMIC DNA]</scope>
    <source>
        <strain evidence="3">DSM 16317</strain>
    </source>
</reference>
<dbReference type="SUPFAM" id="SSF81442">
    <property type="entry name" value="Cytochrome c oxidase subunit I-like"/>
    <property type="match status" value="1"/>
</dbReference>
<keyword evidence="1" id="KW-0472">Membrane</keyword>
<organism evidence="2 3">
    <name type="scientific">Viridibacillus arvi</name>
    <dbReference type="NCBI Taxonomy" id="263475"/>
    <lineage>
        <taxon>Bacteria</taxon>
        <taxon>Bacillati</taxon>
        <taxon>Bacillota</taxon>
        <taxon>Bacilli</taxon>
        <taxon>Bacillales</taxon>
        <taxon>Caryophanaceae</taxon>
        <taxon>Viridibacillus</taxon>
    </lineage>
</organism>
<feature type="transmembrane region" description="Helical" evidence="1">
    <location>
        <begin position="68"/>
        <end position="88"/>
    </location>
</feature>
<keyword evidence="1" id="KW-0812">Transmembrane</keyword>
<dbReference type="InterPro" id="IPR036927">
    <property type="entry name" value="Cyt_c_oxase-like_su1_sf"/>
</dbReference>
<sequence>MGAKWIKIAVLYFALGIGYGLFMHYTIQLKWAATHAHINLVGWVSAAIIGLIYSVYKDAGETTLAKAQFWLFNIGLPFLLLGMIFIYVDVPRGVMEFCVSGGGSAVALSVVLFVVNVYKNIKPKT</sequence>
<accession>A0A0M0LLW8</accession>
<dbReference type="Proteomes" id="UP000036867">
    <property type="component" value="Unassembled WGS sequence"/>
</dbReference>
<name>A0A0M0LLW8_9BACL</name>
<dbReference type="RefSeq" id="WP_053415870.1">
    <property type="nucleotide sequence ID" value="NZ_LILB01000001.1"/>
</dbReference>
<keyword evidence="3" id="KW-1185">Reference proteome</keyword>
<feature type="transmembrane region" description="Helical" evidence="1">
    <location>
        <begin position="94"/>
        <end position="118"/>
    </location>
</feature>